<feature type="transmembrane region" description="Helical" evidence="2">
    <location>
        <begin position="300"/>
        <end position="326"/>
    </location>
</feature>
<keyword evidence="2" id="KW-0472">Membrane</keyword>
<dbReference type="InterPro" id="IPR045931">
    <property type="entry name" value="DUF6350"/>
</dbReference>
<protein>
    <submittedName>
        <fullName evidence="3">Uncharacterized protein</fullName>
    </submittedName>
</protein>
<evidence type="ECO:0000313" key="3">
    <source>
        <dbReference type="EMBL" id="ROR97438.1"/>
    </source>
</evidence>
<feature type="transmembrane region" description="Helical" evidence="2">
    <location>
        <begin position="266"/>
        <end position="288"/>
    </location>
</feature>
<feature type="transmembrane region" description="Helical" evidence="2">
    <location>
        <begin position="139"/>
        <end position="161"/>
    </location>
</feature>
<sequence length="538" mass="54292">MDAMARPPAPRVRPTPRAEPARPRRDAGSRAVDVGRDDAGLDPAPDDDPDAYLDADVLDDQDAATADIGAELVVDDLWDDTAELDLLGGTGEYGASTGRPGAATVRSARARVIDDAPSAARPTPEWRVALGDLGRGARVALEALVVSWLVVVVPVVAGYVATVTAPSLGGTSWSDAARSATSGWLLGLGEPFDVVTAATATTPEVVTHVTLVPLGLTALVLALLAGGVRRARIDSLPGVIGLLLAGGAVLWLAYTIAGTTPTSRAVLTQLGVAALALLLGMRSTLALLRPHDPRWREITGWVVAGVRAGAALLVGLVALGAALLLVTLLGSFGDVLAVHAALGPDLISTVVLVLAQAAALVTLLVWGVAWLAGPGFAIGAVSVSPVAATAGPLPALPVLALVPDAGPGPGRWVGVVVVVLALLVLVRPLGRTTGWVELATTAAVPVLVVALVGGAAAGLSGGEVGPLMPVGTSGPAVLLALALLTALGALLAVGAVVGLRALGRDPALLGEPVVRAAGSLRRTLRGWRRSVRRRVRRA</sequence>
<organism evidence="3 4">
    <name type="scientific">Salana multivorans</name>
    <dbReference type="NCBI Taxonomy" id="120377"/>
    <lineage>
        <taxon>Bacteria</taxon>
        <taxon>Bacillati</taxon>
        <taxon>Actinomycetota</taxon>
        <taxon>Actinomycetes</taxon>
        <taxon>Micrococcales</taxon>
        <taxon>Beutenbergiaceae</taxon>
        <taxon>Salana</taxon>
    </lineage>
</organism>
<feature type="transmembrane region" description="Helical" evidence="2">
    <location>
        <begin position="346"/>
        <end position="369"/>
    </location>
</feature>
<feature type="transmembrane region" description="Helical" evidence="2">
    <location>
        <begin position="376"/>
        <end position="402"/>
    </location>
</feature>
<feature type="transmembrane region" description="Helical" evidence="2">
    <location>
        <begin position="477"/>
        <end position="499"/>
    </location>
</feature>
<feature type="transmembrane region" description="Helical" evidence="2">
    <location>
        <begin position="438"/>
        <end position="457"/>
    </location>
</feature>
<keyword evidence="2" id="KW-1133">Transmembrane helix</keyword>
<accession>A0A3N2DCP2</accession>
<feature type="transmembrane region" description="Helical" evidence="2">
    <location>
        <begin position="236"/>
        <end position="254"/>
    </location>
</feature>
<proteinExistence type="predicted"/>
<feature type="region of interest" description="Disordered" evidence="1">
    <location>
        <begin position="1"/>
        <end position="50"/>
    </location>
</feature>
<name>A0A3N2DCP2_9MICO</name>
<dbReference type="Proteomes" id="UP000275356">
    <property type="component" value="Unassembled WGS sequence"/>
</dbReference>
<reference evidence="3 4" key="1">
    <citation type="submission" date="2018-11" db="EMBL/GenBank/DDBJ databases">
        <title>Sequencing the genomes of 1000 actinobacteria strains.</title>
        <authorList>
            <person name="Klenk H.-P."/>
        </authorList>
    </citation>
    <scope>NUCLEOTIDE SEQUENCE [LARGE SCALE GENOMIC DNA]</scope>
    <source>
        <strain evidence="3 4">DSM 13521</strain>
    </source>
</reference>
<dbReference type="EMBL" id="RKHQ01000001">
    <property type="protein sequence ID" value="ROR97438.1"/>
    <property type="molecule type" value="Genomic_DNA"/>
</dbReference>
<comment type="caution">
    <text evidence="3">The sequence shown here is derived from an EMBL/GenBank/DDBJ whole genome shotgun (WGS) entry which is preliminary data.</text>
</comment>
<evidence type="ECO:0000313" key="4">
    <source>
        <dbReference type="Proteomes" id="UP000275356"/>
    </source>
</evidence>
<feature type="compositionally biased region" description="Basic and acidic residues" evidence="1">
    <location>
        <begin position="19"/>
        <end position="39"/>
    </location>
</feature>
<evidence type="ECO:0000256" key="2">
    <source>
        <dbReference type="SAM" id="Phobius"/>
    </source>
</evidence>
<feature type="transmembrane region" description="Helical" evidence="2">
    <location>
        <begin position="408"/>
        <end position="426"/>
    </location>
</feature>
<evidence type="ECO:0000256" key="1">
    <source>
        <dbReference type="SAM" id="MobiDB-lite"/>
    </source>
</evidence>
<keyword evidence="2" id="KW-0812">Transmembrane</keyword>
<keyword evidence="4" id="KW-1185">Reference proteome</keyword>
<gene>
    <name evidence="3" type="ORF">EDD28_2036</name>
</gene>
<feature type="transmembrane region" description="Helical" evidence="2">
    <location>
        <begin position="205"/>
        <end position="224"/>
    </location>
</feature>
<dbReference type="Pfam" id="PF19877">
    <property type="entry name" value="DUF6350"/>
    <property type="match status" value="1"/>
</dbReference>
<dbReference type="AlphaFoldDB" id="A0A3N2DCP2"/>